<sequence>MQLRSSRSPRHAIMLTRRHSFYRDDVGGKSRTVARAEVVQQHHEAAPPTPSAARSKQLSDAGSKTPFSPGSLLFKYTGPGQRNIGRKYATENPQRTRRRLNLVSTPLSDTFKPVAKNLFSSNPEDQNTEISLATSAPQPSVKAPQKSIDFDGKAPQPTTPPGIPTPFAAYQDSDGLTDVFVSPDKLSTHATHKSPNQQKGSHNFTTPQKPDPNFTTPQKSHISFATPQKPHPSLTPRKKQPVTLATPKKRRDTIPAAQRP</sequence>
<organism evidence="2 3">
    <name type="scientific">Ciona savignyi</name>
    <name type="common">Pacific transparent sea squirt</name>
    <dbReference type="NCBI Taxonomy" id="51511"/>
    <lineage>
        <taxon>Eukaryota</taxon>
        <taxon>Metazoa</taxon>
        <taxon>Chordata</taxon>
        <taxon>Tunicata</taxon>
        <taxon>Ascidiacea</taxon>
        <taxon>Phlebobranchia</taxon>
        <taxon>Cionidae</taxon>
        <taxon>Ciona</taxon>
    </lineage>
</organism>
<protein>
    <submittedName>
        <fullName evidence="2">Uncharacterized protein</fullName>
    </submittedName>
</protein>
<feature type="region of interest" description="Disordered" evidence="1">
    <location>
        <begin position="40"/>
        <end position="86"/>
    </location>
</feature>
<evidence type="ECO:0000313" key="3">
    <source>
        <dbReference type="Proteomes" id="UP000007875"/>
    </source>
</evidence>
<accession>H2ZFE7</accession>
<feature type="compositionally biased region" description="Polar residues" evidence="1">
    <location>
        <begin position="193"/>
        <end position="226"/>
    </location>
</feature>
<evidence type="ECO:0000256" key="1">
    <source>
        <dbReference type="SAM" id="MobiDB-lite"/>
    </source>
</evidence>
<dbReference type="OMA" id="ATHKSPN"/>
<dbReference type="Ensembl" id="ENSCSAVT00000016494.1">
    <property type="protein sequence ID" value="ENSCSAVP00000016313.1"/>
    <property type="gene ID" value="ENSCSAVG00000009598.1"/>
</dbReference>
<reference evidence="2" key="2">
    <citation type="submission" date="2025-08" db="UniProtKB">
        <authorList>
            <consortium name="Ensembl"/>
        </authorList>
    </citation>
    <scope>IDENTIFICATION</scope>
</reference>
<name>H2ZFE7_CIOSA</name>
<evidence type="ECO:0000313" key="2">
    <source>
        <dbReference type="Ensembl" id="ENSCSAVP00000016313.1"/>
    </source>
</evidence>
<proteinExistence type="predicted"/>
<dbReference type="AlphaFoldDB" id="H2ZFE7"/>
<dbReference type="GeneTree" id="ENSGT00390000015539"/>
<dbReference type="HOGENOM" id="CLU_1071693_0_0_1"/>
<dbReference type="Proteomes" id="UP000007875">
    <property type="component" value="Unassembled WGS sequence"/>
</dbReference>
<reference evidence="2" key="3">
    <citation type="submission" date="2025-09" db="UniProtKB">
        <authorList>
            <consortium name="Ensembl"/>
        </authorList>
    </citation>
    <scope>IDENTIFICATION</scope>
</reference>
<keyword evidence="3" id="KW-1185">Reference proteome</keyword>
<reference evidence="3" key="1">
    <citation type="submission" date="2003-08" db="EMBL/GenBank/DDBJ databases">
        <authorList>
            <person name="Birren B."/>
            <person name="Nusbaum C."/>
            <person name="Abebe A."/>
            <person name="Abouelleil A."/>
            <person name="Adekoya E."/>
            <person name="Ait-zahra M."/>
            <person name="Allen N."/>
            <person name="Allen T."/>
            <person name="An P."/>
            <person name="Anderson M."/>
            <person name="Anderson S."/>
            <person name="Arachchi H."/>
            <person name="Armbruster J."/>
            <person name="Bachantsang P."/>
            <person name="Baldwin J."/>
            <person name="Barry A."/>
            <person name="Bayul T."/>
            <person name="Blitshsteyn B."/>
            <person name="Bloom T."/>
            <person name="Blye J."/>
            <person name="Boguslavskiy L."/>
            <person name="Borowsky M."/>
            <person name="Boukhgalter B."/>
            <person name="Brunache A."/>
            <person name="Butler J."/>
            <person name="Calixte N."/>
            <person name="Calvo S."/>
            <person name="Camarata J."/>
            <person name="Campo K."/>
            <person name="Chang J."/>
            <person name="Cheshatsang Y."/>
            <person name="Citroen M."/>
            <person name="Collymore A."/>
            <person name="Considine T."/>
            <person name="Cook A."/>
            <person name="Cooke P."/>
            <person name="Corum B."/>
            <person name="Cuomo C."/>
            <person name="David R."/>
            <person name="Dawoe T."/>
            <person name="Degray S."/>
            <person name="Dodge S."/>
            <person name="Dooley K."/>
            <person name="Dorje P."/>
            <person name="Dorjee K."/>
            <person name="Dorris L."/>
            <person name="Duffey N."/>
            <person name="Dupes A."/>
            <person name="Elkins T."/>
            <person name="Engels R."/>
            <person name="Erickson J."/>
            <person name="Farina A."/>
            <person name="Faro S."/>
            <person name="Ferreira P."/>
            <person name="Fischer H."/>
            <person name="Fitzgerald M."/>
            <person name="Foley K."/>
            <person name="Gage D."/>
            <person name="Galagan J."/>
            <person name="Gearin G."/>
            <person name="Gnerre S."/>
            <person name="Gnirke A."/>
            <person name="Goyette A."/>
            <person name="Graham J."/>
            <person name="Grandbois E."/>
            <person name="Gyaltsen K."/>
            <person name="Hafez N."/>
            <person name="Hagopian D."/>
            <person name="Hagos B."/>
            <person name="Hall J."/>
            <person name="Hatcher B."/>
            <person name="Heller A."/>
            <person name="Higgins H."/>
            <person name="Honan T."/>
            <person name="Horn A."/>
            <person name="Houde N."/>
            <person name="Hughes L."/>
            <person name="Hulme W."/>
            <person name="Husby E."/>
            <person name="Iliev I."/>
            <person name="Jaffe D."/>
            <person name="Jones C."/>
            <person name="Kamal M."/>
            <person name="Kamat A."/>
            <person name="Kamvysselis M."/>
            <person name="Karlsson E."/>
            <person name="Kells C."/>
            <person name="Kieu A."/>
            <person name="Kisner P."/>
            <person name="Kodira C."/>
            <person name="Kulbokas E."/>
            <person name="Labutti K."/>
            <person name="Lama D."/>
            <person name="Landers T."/>
            <person name="Leger J."/>
            <person name="Levine S."/>
            <person name="Lewis D."/>
            <person name="Lewis T."/>
            <person name="Lindblad-toh K."/>
            <person name="Liu X."/>
            <person name="Lokyitsang T."/>
            <person name="Lokyitsang Y."/>
            <person name="Lucien O."/>
            <person name="Lui A."/>
            <person name="Ma L.J."/>
            <person name="Mabbitt R."/>
            <person name="Macdonald J."/>
            <person name="Maclean C."/>
            <person name="Major J."/>
            <person name="Manning J."/>
            <person name="Marabella R."/>
            <person name="Maru K."/>
            <person name="Matthews C."/>
            <person name="Mauceli E."/>
            <person name="Mccarthy M."/>
            <person name="Mcdonough S."/>
            <person name="Mcghee T."/>
            <person name="Meldrim J."/>
            <person name="Meneus L."/>
            <person name="Mesirov J."/>
            <person name="Mihalev A."/>
            <person name="Mihova T."/>
            <person name="Mikkelsen T."/>
            <person name="Mlenga V."/>
            <person name="Moru K."/>
            <person name="Mozes J."/>
            <person name="Mulrain L."/>
            <person name="Munson G."/>
            <person name="Naylor J."/>
            <person name="Newes C."/>
            <person name="Nguyen C."/>
            <person name="Nguyen N."/>
            <person name="Nguyen T."/>
            <person name="Nicol R."/>
            <person name="Nielsen C."/>
            <person name="Nizzari M."/>
            <person name="Norbu C."/>
            <person name="Norbu N."/>
            <person name="O'donnell P."/>
            <person name="Okoawo O."/>
            <person name="O'leary S."/>
            <person name="Omotosho B."/>
            <person name="O'neill K."/>
            <person name="Osman S."/>
            <person name="Parker S."/>
            <person name="Perrin D."/>
            <person name="Phunkhang P."/>
            <person name="Piqani B."/>
            <person name="Purcell S."/>
            <person name="Rachupka T."/>
            <person name="Ramasamy U."/>
            <person name="Rameau R."/>
            <person name="Ray V."/>
            <person name="Raymond C."/>
            <person name="Retta R."/>
            <person name="Richardson S."/>
            <person name="Rise C."/>
            <person name="Rodriguez J."/>
            <person name="Rogers J."/>
            <person name="Rogov P."/>
            <person name="Rutman M."/>
            <person name="Schupbach R."/>
            <person name="Seaman C."/>
            <person name="Settipalli S."/>
            <person name="Sharpe T."/>
            <person name="Sheridan J."/>
            <person name="Sherpa N."/>
            <person name="Shi J."/>
            <person name="Smirnov S."/>
            <person name="Smith C."/>
            <person name="Sougnez C."/>
            <person name="Spencer B."/>
            <person name="Stalker J."/>
            <person name="Stange-thomann N."/>
            <person name="Stavropoulos S."/>
            <person name="Stetson K."/>
            <person name="Stone C."/>
            <person name="Stone S."/>
            <person name="Stubbs M."/>
            <person name="Talamas J."/>
            <person name="Tchuinga P."/>
            <person name="Tenzing P."/>
            <person name="Tesfaye S."/>
            <person name="Theodore J."/>
            <person name="Thoulutsang Y."/>
            <person name="Topham K."/>
            <person name="Towey S."/>
            <person name="Tsamla T."/>
            <person name="Tsomo N."/>
            <person name="Vallee D."/>
            <person name="Vassiliev H."/>
            <person name="Venkataraman V."/>
            <person name="Vinson J."/>
            <person name="Vo A."/>
            <person name="Wade C."/>
            <person name="Wang S."/>
            <person name="Wangchuk T."/>
            <person name="Wangdi T."/>
            <person name="Whittaker C."/>
            <person name="Wilkinson J."/>
            <person name="Wu Y."/>
            <person name="Wyman D."/>
            <person name="Yadav S."/>
            <person name="Yang S."/>
            <person name="Yang X."/>
            <person name="Yeager S."/>
            <person name="Yee E."/>
            <person name="Young G."/>
            <person name="Zainoun J."/>
            <person name="Zembeck L."/>
            <person name="Zimmer A."/>
            <person name="Zody M."/>
            <person name="Lander E."/>
        </authorList>
    </citation>
    <scope>NUCLEOTIDE SEQUENCE [LARGE SCALE GENOMIC DNA]</scope>
</reference>
<feature type="compositionally biased region" description="Polar residues" evidence="1">
    <location>
        <begin position="52"/>
        <end position="68"/>
    </location>
</feature>
<feature type="region of interest" description="Disordered" evidence="1">
    <location>
        <begin position="133"/>
        <end position="260"/>
    </location>
</feature>
<dbReference type="InParanoid" id="H2ZFE7"/>